<dbReference type="Pfam" id="PF10282">
    <property type="entry name" value="Lactonase"/>
    <property type="match status" value="1"/>
</dbReference>
<dbReference type="PANTHER" id="PTHR30344:SF1">
    <property type="entry name" value="6-PHOSPHOGLUCONOLACTONASE"/>
    <property type="match status" value="1"/>
</dbReference>
<comment type="similarity">
    <text evidence="1">Belongs to the cycloisomerase 2 family.</text>
</comment>
<evidence type="ECO:0000256" key="2">
    <source>
        <dbReference type="ARBA" id="ARBA00022526"/>
    </source>
</evidence>
<dbReference type="RefSeq" id="WP_093279478.1">
    <property type="nucleotide sequence ID" value="NZ_FNDD01000054.1"/>
</dbReference>
<dbReference type="InterPro" id="IPR050282">
    <property type="entry name" value="Cycloisomerase_2"/>
</dbReference>
<dbReference type="PANTHER" id="PTHR30344">
    <property type="entry name" value="6-PHOSPHOGLUCONOLACTONASE-RELATED"/>
    <property type="match status" value="1"/>
</dbReference>
<protein>
    <submittedName>
        <fullName evidence="3">6-phosphogluconolactonase</fullName>
    </submittedName>
</protein>
<evidence type="ECO:0000256" key="1">
    <source>
        <dbReference type="ARBA" id="ARBA00005564"/>
    </source>
</evidence>
<keyword evidence="2" id="KW-0313">Glucose metabolism</keyword>
<evidence type="ECO:0000313" key="3">
    <source>
        <dbReference type="EMBL" id="SDI06882.1"/>
    </source>
</evidence>
<name>A0A1G8HK06_9VIBR</name>
<keyword evidence="4" id="KW-1185">Reference proteome</keyword>
<dbReference type="GO" id="GO:0006006">
    <property type="term" value="P:glucose metabolic process"/>
    <property type="evidence" value="ECO:0007669"/>
    <property type="project" value="UniProtKB-KW"/>
</dbReference>
<dbReference type="SUPFAM" id="SSF50974">
    <property type="entry name" value="Nitrous oxide reductase, N-terminal domain"/>
    <property type="match status" value="1"/>
</dbReference>
<dbReference type="InterPro" id="IPR011045">
    <property type="entry name" value="N2O_reductase_N"/>
</dbReference>
<dbReference type="Proteomes" id="UP000198854">
    <property type="component" value="Unassembled WGS sequence"/>
</dbReference>
<accession>A0A1G8HK06</accession>
<dbReference type="EMBL" id="FNDD01000054">
    <property type="protein sequence ID" value="SDI06882.1"/>
    <property type="molecule type" value="Genomic_DNA"/>
</dbReference>
<dbReference type="GO" id="GO:0017057">
    <property type="term" value="F:6-phosphogluconolactonase activity"/>
    <property type="evidence" value="ECO:0007669"/>
    <property type="project" value="TreeGrafter"/>
</dbReference>
<dbReference type="STRING" id="861298.SAMN04488136_15411"/>
<organism evidence="3 4">
    <name type="scientific">Vibrio xiamenensis</name>
    <dbReference type="NCBI Taxonomy" id="861298"/>
    <lineage>
        <taxon>Bacteria</taxon>
        <taxon>Pseudomonadati</taxon>
        <taxon>Pseudomonadota</taxon>
        <taxon>Gammaproteobacteria</taxon>
        <taxon>Vibrionales</taxon>
        <taxon>Vibrionaceae</taxon>
        <taxon>Vibrio</taxon>
    </lineage>
</organism>
<proteinExistence type="inferred from homology"/>
<dbReference type="OrthoDB" id="9790815at2"/>
<dbReference type="AlphaFoldDB" id="A0A1G8HK06"/>
<reference evidence="3 4" key="1">
    <citation type="submission" date="2016-10" db="EMBL/GenBank/DDBJ databases">
        <authorList>
            <person name="de Groot N.N."/>
        </authorList>
    </citation>
    <scope>NUCLEOTIDE SEQUENCE [LARGE SCALE GENOMIC DNA]</scope>
    <source>
        <strain evidence="3 4">CGMCC 1.10228</strain>
    </source>
</reference>
<dbReference type="GO" id="GO:0005829">
    <property type="term" value="C:cytosol"/>
    <property type="evidence" value="ECO:0007669"/>
    <property type="project" value="TreeGrafter"/>
</dbReference>
<dbReference type="InterPro" id="IPR019405">
    <property type="entry name" value="Lactonase_7-beta_prop"/>
</dbReference>
<dbReference type="InterPro" id="IPR015943">
    <property type="entry name" value="WD40/YVTN_repeat-like_dom_sf"/>
</dbReference>
<evidence type="ECO:0000313" key="4">
    <source>
        <dbReference type="Proteomes" id="UP000198854"/>
    </source>
</evidence>
<gene>
    <name evidence="3" type="ORF">SAMN04488136_15411</name>
</gene>
<dbReference type="Gene3D" id="2.130.10.10">
    <property type="entry name" value="YVTN repeat-like/Quinoprotein amine dehydrogenase"/>
    <property type="match status" value="1"/>
</dbReference>
<keyword evidence="2" id="KW-0119">Carbohydrate metabolism</keyword>
<sequence>MQRYVFLSNAFSGTISRYQITEQNAQVRLDHLGDTAVGEMVMPMAVNRQQTQLYAALRSEPFCVARFAIDRTNGDLKLIDKTSLAGSMANLAIDASGKWLLGASFNQQLASLNAINDQGVIDASATTLPTNGACHCILASQDNRWLISTEFESDLLNVYRHPSQANGLQKVQQVATPSGSGPRHLVFSPDQSHVYVLHEMSTSVASYRFDSQTGQLHFIAQSEALPLNQLGLAKGLRPSERIANDIARAWAADIQITPDGRFIYVSERTLSVMACLEVSPTTQRMRYVGHQRVERQPRSFAISQDGRYMLVSGELSDSLGLYAIDRLSGKLTLLDSAPCGEYSAWVSVVEYA</sequence>